<gene>
    <name evidence="5" type="ORF">ENQ76_11955</name>
</gene>
<evidence type="ECO:0000256" key="1">
    <source>
        <dbReference type="ARBA" id="ARBA00022553"/>
    </source>
</evidence>
<evidence type="ECO:0000313" key="5">
    <source>
        <dbReference type="EMBL" id="HEN16168.1"/>
    </source>
</evidence>
<dbReference type="InterPro" id="IPR050595">
    <property type="entry name" value="Bact_response_regulator"/>
</dbReference>
<dbReference type="CDD" id="cd00156">
    <property type="entry name" value="REC"/>
    <property type="match status" value="1"/>
</dbReference>
<name>A0A7C2NW68_9PLAN</name>
<evidence type="ECO:0000256" key="2">
    <source>
        <dbReference type="PROSITE-ProRule" id="PRU00169"/>
    </source>
</evidence>
<evidence type="ECO:0000256" key="3">
    <source>
        <dbReference type="SAM" id="MobiDB-lite"/>
    </source>
</evidence>
<keyword evidence="1 2" id="KW-0597">Phosphoprotein</keyword>
<dbReference type="PANTHER" id="PTHR44591:SF3">
    <property type="entry name" value="RESPONSE REGULATORY DOMAIN-CONTAINING PROTEIN"/>
    <property type="match status" value="1"/>
</dbReference>
<dbReference type="InterPro" id="IPR001789">
    <property type="entry name" value="Sig_transdc_resp-reg_receiver"/>
</dbReference>
<feature type="region of interest" description="Disordered" evidence="3">
    <location>
        <begin position="139"/>
        <end position="176"/>
    </location>
</feature>
<feature type="compositionally biased region" description="Low complexity" evidence="3">
    <location>
        <begin position="139"/>
        <end position="154"/>
    </location>
</feature>
<dbReference type="SUPFAM" id="SSF52172">
    <property type="entry name" value="CheY-like"/>
    <property type="match status" value="1"/>
</dbReference>
<dbReference type="SMART" id="SM00448">
    <property type="entry name" value="REC"/>
    <property type="match status" value="1"/>
</dbReference>
<dbReference type="GO" id="GO:0000160">
    <property type="term" value="P:phosphorelay signal transduction system"/>
    <property type="evidence" value="ECO:0007669"/>
    <property type="project" value="InterPro"/>
</dbReference>
<dbReference type="AlphaFoldDB" id="A0A7C2NW68"/>
<feature type="modified residue" description="4-aspartylphosphate" evidence="2">
    <location>
        <position position="64"/>
    </location>
</feature>
<accession>A0A7C2NW68</accession>
<evidence type="ECO:0000259" key="4">
    <source>
        <dbReference type="PROSITE" id="PS50110"/>
    </source>
</evidence>
<proteinExistence type="predicted"/>
<comment type="caution">
    <text evidence="5">The sequence shown here is derived from an EMBL/GenBank/DDBJ whole genome shotgun (WGS) entry which is preliminary data.</text>
</comment>
<dbReference type="InterPro" id="IPR011006">
    <property type="entry name" value="CheY-like_superfamily"/>
</dbReference>
<protein>
    <submittedName>
        <fullName evidence="5">Response regulator</fullName>
    </submittedName>
</protein>
<feature type="domain" description="Response regulatory" evidence="4">
    <location>
        <begin position="16"/>
        <end position="131"/>
    </location>
</feature>
<dbReference type="Pfam" id="PF00072">
    <property type="entry name" value="Response_reg"/>
    <property type="match status" value="1"/>
</dbReference>
<dbReference type="PANTHER" id="PTHR44591">
    <property type="entry name" value="STRESS RESPONSE REGULATOR PROTEIN 1"/>
    <property type="match status" value="1"/>
</dbReference>
<dbReference type="EMBL" id="DSOK01000334">
    <property type="protein sequence ID" value="HEN16168.1"/>
    <property type="molecule type" value="Genomic_DNA"/>
</dbReference>
<dbReference type="Gene3D" id="3.40.50.2300">
    <property type="match status" value="1"/>
</dbReference>
<reference evidence="5" key="1">
    <citation type="journal article" date="2020" name="mSystems">
        <title>Genome- and Community-Level Interaction Insights into Carbon Utilization and Element Cycling Functions of Hydrothermarchaeota in Hydrothermal Sediment.</title>
        <authorList>
            <person name="Zhou Z."/>
            <person name="Liu Y."/>
            <person name="Xu W."/>
            <person name="Pan J."/>
            <person name="Luo Z.H."/>
            <person name="Li M."/>
        </authorList>
    </citation>
    <scope>NUCLEOTIDE SEQUENCE [LARGE SCALE GENOMIC DNA]</scope>
    <source>
        <strain evidence="5">SpSt-339</strain>
    </source>
</reference>
<organism evidence="5">
    <name type="scientific">Schlesneria paludicola</name>
    <dbReference type="NCBI Taxonomy" id="360056"/>
    <lineage>
        <taxon>Bacteria</taxon>
        <taxon>Pseudomonadati</taxon>
        <taxon>Planctomycetota</taxon>
        <taxon>Planctomycetia</taxon>
        <taxon>Planctomycetales</taxon>
        <taxon>Planctomycetaceae</taxon>
        <taxon>Schlesneria</taxon>
    </lineage>
</organism>
<dbReference type="PROSITE" id="PS50110">
    <property type="entry name" value="RESPONSE_REGULATORY"/>
    <property type="match status" value="1"/>
</dbReference>
<sequence length="188" mass="20381">MPAAVSYGGSVQSRPRVMVIDDDPLFRNMLVTALKRDYNVSVASEGSEGYYKALEHPPDLVVLDIQMPGWDGLKTLRAFRSHSLLSRVLIVMLTSDASREAVLAAIEGGAHDYVIKTKFSREDFRGKLKRLLEPVEEIAPAASTPPAMPASSQPTFRSDAGEAPPGPSRVPLDPAAVPGLQEVLDAWE</sequence>